<organism evidence="1 2">
    <name type="scientific">Drouetiella hepatica Uher 2000/2452</name>
    <dbReference type="NCBI Taxonomy" id="904376"/>
    <lineage>
        <taxon>Bacteria</taxon>
        <taxon>Bacillati</taxon>
        <taxon>Cyanobacteriota</taxon>
        <taxon>Cyanophyceae</taxon>
        <taxon>Oculatellales</taxon>
        <taxon>Oculatellaceae</taxon>
        <taxon>Drouetiella</taxon>
    </lineage>
</organism>
<gene>
    <name evidence="1" type="ORF">KME15_02205</name>
</gene>
<protein>
    <submittedName>
        <fullName evidence="1">Uncharacterized protein</fullName>
    </submittedName>
</protein>
<reference evidence="1" key="2">
    <citation type="journal article" date="2022" name="Microbiol. Resour. Announc.">
        <title>Metagenome Sequencing to Explore Phylogenomics of Terrestrial Cyanobacteria.</title>
        <authorList>
            <person name="Ward R.D."/>
            <person name="Stajich J.E."/>
            <person name="Johansen J.R."/>
            <person name="Huntemann M."/>
            <person name="Clum A."/>
            <person name="Foster B."/>
            <person name="Foster B."/>
            <person name="Roux S."/>
            <person name="Palaniappan K."/>
            <person name="Varghese N."/>
            <person name="Mukherjee S."/>
            <person name="Reddy T.B.K."/>
            <person name="Daum C."/>
            <person name="Copeland A."/>
            <person name="Chen I.A."/>
            <person name="Ivanova N.N."/>
            <person name="Kyrpides N.C."/>
            <person name="Shapiro N."/>
            <person name="Eloe-Fadrosh E.A."/>
            <person name="Pietrasiak N."/>
        </authorList>
    </citation>
    <scope>NUCLEOTIDE SEQUENCE</scope>
    <source>
        <strain evidence="1">UHER 2000/2452</strain>
    </source>
</reference>
<evidence type="ECO:0000313" key="1">
    <source>
        <dbReference type="EMBL" id="MBW4657460.1"/>
    </source>
</evidence>
<name>A0A951Q7S7_9CYAN</name>
<dbReference type="EMBL" id="JAHHHD010000002">
    <property type="protein sequence ID" value="MBW4657460.1"/>
    <property type="molecule type" value="Genomic_DNA"/>
</dbReference>
<sequence length="101" mass="11533">MNDHANAQILSDFYQGWLIEISFAEGGFQIVCFSPCRERIRDFIPCKSVTEALKVAQDAVNWRMACQALSGFLRERFEAKGLCFEEWRSLHQSLLGITQAS</sequence>
<comment type="caution">
    <text evidence="1">The sequence shown here is derived from an EMBL/GenBank/DDBJ whole genome shotgun (WGS) entry which is preliminary data.</text>
</comment>
<reference evidence="1" key="1">
    <citation type="submission" date="2021-05" db="EMBL/GenBank/DDBJ databases">
        <authorList>
            <person name="Pietrasiak N."/>
            <person name="Ward R."/>
            <person name="Stajich J.E."/>
            <person name="Kurbessoian T."/>
        </authorList>
    </citation>
    <scope>NUCLEOTIDE SEQUENCE</scope>
    <source>
        <strain evidence="1">UHER 2000/2452</strain>
    </source>
</reference>
<dbReference type="AlphaFoldDB" id="A0A951Q7S7"/>
<proteinExistence type="predicted"/>
<evidence type="ECO:0000313" key="2">
    <source>
        <dbReference type="Proteomes" id="UP000757435"/>
    </source>
</evidence>
<dbReference type="Proteomes" id="UP000757435">
    <property type="component" value="Unassembled WGS sequence"/>
</dbReference>
<accession>A0A951Q7S7</accession>